<name>A0A494VJS4_9SPHI</name>
<sequence>MTDSLAYTYVKLVLEQEFPVRYHCLTNTRNLHYELTNIIELCAPLLLGLEEDDPFLRYELIGIIAVYLQELEPGN</sequence>
<evidence type="ECO:0000313" key="1">
    <source>
        <dbReference type="EMBL" id="AYL95327.1"/>
    </source>
</evidence>
<organism evidence="1 2">
    <name type="scientific">Mucilaginibacter celer</name>
    <dbReference type="NCBI Taxonomy" id="2305508"/>
    <lineage>
        <taxon>Bacteria</taxon>
        <taxon>Pseudomonadati</taxon>
        <taxon>Bacteroidota</taxon>
        <taxon>Sphingobacteriia</taxon>
        <taxon>Sphingobacteriales</taxon>
        <taxon>Sphingobacteriaceae</taxon>
        <taxon>Mucilaginibacter</taxon>
    </lineage>
</organism>
<dbReference type="RefSeq" id="WP_119409029.1">
    <property type="nucleotide sequence ID" value="NZ_CP032869.1"/>
</dbReference>
<keyword evidence="2" id="KW-1185">Reference proteome</keyword>
<dbReference type="KEGG" id="muh:HYN43_008470"/>
<dbReference type="OrthoDB" id="798329at2"/>
<accession>A0A494VJS4</accession>
<dbReference type="EMBL" id="CP032869">
    <property type="protein sequence ID" value="AYL95327.1"/>
    <property type="molecule type" value="Genomic_DNA"/>
</dbReference>
<dbReference type="AlphaFoldDB" id="A0A494VJS4"/>
<gene>
    <name evidence="1" type="ORF">HYN43_008470</name>
</gene>
<proteinExistence type="predicted"/>
<evidence type="ECO:0000313" key="2">
    <source>
        <dbReference type="Proteomes" id="UP000270046"/>
    </source>
</evidence>
<protein>
    <submittedName>
        <fullName evidence="1">Uncharacterized protein</fullName>
    </submittedName>
</protein>
<reference evidence="1 2" key="1">
    <citation type="submission" date="2018-10" db="EMBL/GenBank/DDBJ databases">
        <title>Genome sequencing of Mucilaginibacter sp. HYN0043.</title>
        <authorList>
            <person name="Kim M."/>
            <person name="Yi H."/>
        </authorList>
    </citation>
    <scope>NUCLEOTIDE SEQUENCE [LARGE SCALE GENOMIC DNA]</scope>
    <source>
        <strain evidence="1 2">HYN0043</strain>
    </source>
</reference>
<dbReference type="Proteomes" id="UP000270046">
    <property type="component" value="Chromosome"/>
</dbReference>